<evidence type="ECO:0000313" key="2">
    <source>
        <dbReference type="EMBL" id="KAK9049820.1"/>
    </source>
</evidence>
<dbReference type="PANTHER" id="PTHR47165">
    <property type="entry name" value="OS03G0429900 PROTEIN"/>
    <property type="match status" value="1"/>
</dbReference>
<evidence type="ECO:0000313" key="3">
    <source>
        <dbReference type="Proteomes" id="UP001408789"/>
    </source>
</evidence>
<protein>
    <recommendedName>
        <fullName evidence="1">Replication factor A C-terminal domain-containing protein</fullName>
    </recommendedName>
</protein>
<evidence type="ECO:0000259" key="1">
    <source>
        <dbReference type="Pfam" id="PF08646"/>
    </source>
</evidence>
<dbReference type="AlphaFoldDB" id="A0AAP0C9I0"/>
<dbReference type="PANTHER" id="PTHR47165:SF4">
    <property type="entry name" value="OS03G0429900 PROTEIN"/>
    <property type="match status" value="1"/>
</dbReference>
<name>A0AAP0C9I0_9ASTR</name>
<feature type="non-terminal residue" evidence="2">
    <location>
        <position position="724"/>
    </location>
</feature>
<organism evidence="2 3">
    <name type="scientific">Deinandra increscens subsp. villosa</name>
    <dbReference type="NCBI Taxonomy" id="3103831"/>
    <lineage>
        <taxon>Eukaryota</taxon>
        <taxon>Viridiplantae</taxon>
        <taxon>Streptophyta</taxon>
        <taxon>Embryophyta</taxon>
        <taxon>Tracheophyta</taxon>
        <taxon>Spermatophyta</taxon>
        <taxon>Magnoliopsida</taxon>
        <taxon>eudicotyledons</taxon>
        <taxon>Gunneridae</taxon>
        <taxon>Pentapetalae</taxon>
        <taxon>asterids</taxon>
        <taxon>campanulids</taxon>
        <taxon>Asterales</taxon>
        <taxon>Asteraceae</taxon>
        <taxon>Asteroideae</taxon>
        <taxon>Heliantheae alliance</taxon>
        <taxon>Madieae</taxon>
        <taxon>Madiinae</taxon>
        <taxon>Deinandra</taxon>
    </lineage>
</organism>
<keyword evidence="3" id="KW-1185">Reference proteome</keyword>
<gene>
    <name evidence="2" type="ORF">SSX86_031211</name>
</gene>
<dbReference type="InterPro" id="IPR012340">
    <property type="entry name" value="NA-bd_OB-fold"/>
</dbReference>
<dbReference type="Gene3D" id="2.40.50.140">
    <property type="entry name" value="Nucleic acid-binding proteins"/>
    <property type="match status" value="3"/>
</dbReference>
<feature type="domain" description="Replication factor A C-terminal" evidence="1">
    <location>
        <begin position="256"/>
        <end position="376"/>
    </location>
</feature>
<dbReference type="Pfam" id="PF08646">
    <property type="entry name" value="Rep_fac-A_C"/>
    <property type="match status" value="1"/>
</dbReference>
<dbReference type="EMBL" id="JBCNJP010004724">
    <property type="protein sequence ID" value="KAK9049820.1"/>
    <property type="molecule type" value="Genomic_DNA"/>
</dbReference>
<proteinExistence type="predicted"/>
<reference evidence="2 3" key="1">
    <citation type="submission" date="2024-04" db="EMBL/GenBank/DDBJ databases">
        <title>The reference genome of an endangered Asteraceae, Deinandra increscens subsp. villosa, native to the Central Coast of California.</title>
        <authorList>
            <person name="Guilliams M."/>
            <person name="Hasenstab-Lehman K."/>
            <person name="Meyer R."/>
            <person name="Mcevoy S."/>
        </authorList>
    </citation>
    <scope>NUCLEOTIDE SEQUENCE [LARGE SCALE GENOMIC DNA]</scope>
    <source>
        <tissue evidence="2">Leaf</tissue>
    </source>
</reference>
<accession>A0AAP0C9I0</accession>
<sequence length="724" mass="80593">MFHQDQEFQLDTKIEVMKIYTLNGYRCAPAPTYNKVALHSASLDVDQSLVAEPMPEDAAYPGMYFNFFPYEQLRIRLLKNQILTGTHTKTTALHCVNRLTRLTTLTFSSADYIGRVDDLEHVDTGNNNSVLRMTVTDTRGNTVIVALWKEIHTTLDMAAITGADHAVIVAFTALKVVPHRGEPQLQSTGGTKVEIDPHLTIAQDLANWFNQAEMGGTENRSPVPKLRIAEKMSEKDRVTISHLRQQDNRTLKEGVYTIEATITSFTEGRLWFYVTCTACNSRVYMNMTYSCEKHKQQHLRYSYSVNCDIEDHTGTANVTIFDKGMLAMLETNCYNMYTDNSDAGSKTLPPPIEAQRSAKWIFQLKNGERFNNDSIKFMVNNVFQAAAPTPLALTTAGTSGESKLCITEGDKKPVRRQLFVDGETDVEGKQQISADVEQENTGKMKALLEKALGKQPAAVPGEQTMSPKRKAPVKQDYIGKVTDLEEKQIGDRSPVLMMTLQEPGARAVVMKLSESIYTEINLENITTMDREVIVAATALKVVPAPGSLGLLCTPTTTVSVNPGIPIARNMAKEFRAQRNDAPIERLAVRAVYQPYQDRTTFATYISSFYRGHRSLREGDSYTLAAMITAISETEPWFYGSCIACPSASRVQHTGVVFSCQEHGDKYVYYSYKAVCTVRDETGTAIVTVLDQAIPDMIGVEGCQMINVKESTDTRVLPHPIIALI</sequence>
<dbReference type="SUPFAM" id="SSF50249">
    <property type="entry name" value="Nucleic acid-binding proteins"/>
    <property type="match status" value="3"/>
</dbReference>
<dbReference type="InterPro" id="IPR013955">
    <property type="entry name" value="Rep_factor-A_C"/>
</dbReference>
<comment type="caution">
    <text evidence="2">The sequence shown here is derived from an EMBL/GenBank/DDBJ whole genome shotgun (WGS) entry which is preliminary data.</text>
</comment>
<dbReference type="Proteomes" id="UP001408789">
    <property type="component" value="Unassembled WGS sequence"/>
</dbReference>